<dbReference type="InterPro" id="IPR040884">
    <property type="entry name" value="SLATT_1"/>
</dbReference>
<keyword evidence="5" id="KW-1185">Reference proteome</keyword>
<evidence type="ECO:0000256" key="2">
    <source>
        <dbReference type="SAM" id="Phobius"/>
    </source>
</evidence>
<sequence>MNRSRLSNSGSERNESSDFSRENLTRHDSSSFMQENPMAEHTIHSATTRRGDVPLSRPMNGGLVNDGNGSFRLSTKTASPVASRTSQTSKAPGNVSVRSFRATLSKKDSILDDEESSALLEGLSESDKDSEIDDARFRKDLEDLQIQTIYSLVEPIPVEVNGNSMMTKLLFLTNNQCRQLDLSNLQKFTQAMDINPQPKLVINLLQSYVYDSGANVSSEKVHWSNRSAGIPDENDINGGYSYSELGGEQGITATDRKIAIFLRDAVLPVAIQTNAIVLVNVDCCSLSKAWGELVADETSKRGGRIPFTVINVGFAADYDSQSQIHGTIAYQLRLGSKRWRQSQRRIHSAVESSNSKWRINWPQYIGPPVGCSHYIIADSVNDKKNSLDFSAGRTLSKNLTAAFAKTLPSIGFVTLAHQQDLTSGALSLSNYVGRGLPLLILDSRDRPVINNLEEAEAHLHELEAELNKEGHIDFYRDSNWSLLHTVLNRIVEQELLGKNSAASRNTNGLEIFRVLEAHVAKERSESVNFSGQSKIKSKSKASSTVAAIQQANDIVHQAVDIVMRMDKVRQANDEKIRTEFELKYLEQLPEPKSFDELDEILFSECQRWALNRGELTNRYSVLLKDPNLFISKALWKARLDGKCKAPWCEVIVCNREDVSFEDVKAAWLGLIESFKGDKQVNFHSNKFRSKVFMACIELLSSPKTHSCNLNDLETIKATIKRVAKTDRFPQKNTIEGFQILQSTWDKVDIFNEIANRHKSNAKKAYFLLLLLGAAVTITTVVSINYSGDHCTDNTDDIYWTQYTDSIIVTLTLTASVVAALVAYTNPGTKWQQLRGATLALESEIWKFRTRTGEYGAAGQDCGAGILRNAELKLQNYAEVIKQHVVKSATVMNTSFLSRFDGLIPNSKTSLAMKDAMAEDLEMQNAGHVESGSVEQMASSESFEYQLSSPKKTIQSLSAGRYKHGQYPEAGISGTFGAANRGQKIPQRLMDDHHSPITPEKYLKIRVAPLLAFYQQRLPFYSRMRFFFESTLVLGSISGTVLAFMSLSKWAAVPTALTAAVAAYSEFHGTEKKLLRYSDSIANLDSVLMWWRTLTDVEKASVENKNKLVSTCEQTFQSERQAWVSTSMSNKMLMEESTSTRTEATDFAGGLGGEKGGRG</sequence>
<dbReference type="Proteomes" id="UP001165160">
    <property type="component" value="Unassembled WGS sequence"/>
</dbReference>
<dbReference type="NCBIfam" id="NF033634">
    <property type="entry name" value="SLATT_1"/>
    <property type="match status" value="1"/>
</dbReference>
<feature type="domain" description="SMODS and SLOG-associating 2TM effector" evidence="3">
    <location>
        <begin position="1001"/>
        <end position="1122"/>
    </location>
</feature>
<feature type="compositionally biased region" description="Polar residues" evidence="1">
    <location>
        <begin position="1"/>
        <end position="11"/>
    </location>
</feature>
<evidence type="ECO:0000259" key="3">
    <source>
        <dbReference type="Pfam" id="PF18181"/>
    </source>
</evidence>
<gene>
    <name evidence="4" type="ORF">TrVE_jg8235</name>
</gene>
<keyword evidence="2" id="KW-0472">Membrane</keyword>
<dbReference type="InterPro" id="IPR025325">
    <property type="entry name" value="DUF4231"/>
</dbReference>
<feature type="transmembrane region" description="Helical" evidence="2">
    <location>
        <begin position="764"/>
        <end position="785"/>
    </location>
</feature>
<reference evidence="5" key="1">
    <citation type="journal article" date="2023" name="Commun. Biol.">
        <title>Genome analysis of Parmales, the sister group of diatoms, reveals the evolutionary specialization of diatoms from phago-mixotrophs to photoautotrophs.</title>
        <authorList>
            <person name="Ban H."/>
            <person name="Sato S."/>
            <person name="Yoshikawa S."/>
            <person name="Yamada K."/>
            <person name="Nakamura Y."/>
            <person name="Ichinomiya M."/>
            <person name="Sato N."/>
            <person name="Blanc-Mathieu R."/>
            <person name="Endo H."/>
            <person name="Kuwata A."/>
            <person name="Ogata H."/>
        </authorList>
    </citation>
    <scope>NUCLEOTIDE SEQUENCE [LARGE SCALE GENOMIC DNA]</scope>
    <source>
        <strain evidence="5">NIES 3699</strain>
    </source>
</reference>
<feature type="region of interest" description="Disordered" evidence="1">
    <location>
        <begin position="1134"/>
        <end position="1158"/>
    </location>
</feature>
<keyword evidence="2" id="KW-1133">Transmembrane helix</keyword>
<proteinExistence type="predicted"/>
<comment type="caution">
    <text evidence="4">The sequence shown here is derived from an EMBL/GenBank/DDBJ whole genome shotgun (WGS) entry which is preliminary data.</text>
</comment>
<evidence type="ECO:0000313" key="4">
    <source>
        <dbReference type="EMBL" id="GMH94911.1"/>
    </source>
</evidence>
<evidence type="ECO:0000256" key="1">
    <source>
        <dbReference type="SAM" id="MobiDB-lite"/>
    </source>
</evidence>
<dbReference type="EMBL" id="BRXX01000161">
    <property type="protein sequence ID" value="GMH94911.1"/>
    <property type="molecule type" value="Genomic_DNA"/>
</dbReference>
<dbReference type="Pfam" id="PF18181">
    <property type="entry name" value="SLATT_1"/>
    <property type="match status" value="1"/>
</dbReference>
<dbReference type="Pfam" id="PF14015">
    <property type="entry name" value="DUF4231"/>
    <property type="match status" value="1"/>
</dbReference>
<evidence type="ECO:0000313" key="5">
    <source>
        <dbReference type="Proteomes" id="UP001165160"/>
    </source>
</evidence>
<feature type="transmembrane region" description="Helical" evidence="2">
    <location>
        <begin position="805"/>
        <end position="824"/>
    </location>
</feature>
<feature type="region of interest" description="Disordered" evidence="1">
    <location>
        <begin position="1"/>
        <end position="94"/>
    </location>
</feature>
<feature type="compositionally biased region" description="Basic and acidic residues" evidence="1">
    <location>
        <begin position="12"/>
        <end position="29"/>
    </location>
</feature>
<organism evidence="4 5">
    <name type="scientific">Triparma verrucosa</name>
    <dbReference type="NCBI Taxonomy" id="1606542"/>
    <lineage>
        <taxon>Eukaryota</taxon>
        <taxon>Sar</taxon>
        <taxon>Stramenopiles</taxon>
        <taxon>Ochrophyta</taxon>
        <taxon>Bolidophyceae</taxon>
        <taxon>Parmales</taxon>
        <taxon>Triparmaceae</taxon>
        <taxon>Triparma</taxon>
    </lineage>
</organism>
<accession>A0A9W7BR18</accession>
<feature type="compositionally biased region" description="Gly residues" evidence="1">
    <location>
        <begin position="1148"/>
        <end position="1158"/>
    </location>
</feature>
<keyword evidence="2" id="KW-0812">Transmembrane</keyword>
<feature type="compositionally biased region" description="Polar residues" evidence="1">
    <location>
        <begin position="67"/>
        <end position="91"/>
    </location>
</feature>
<dbReference type="AlphaFoldDB" id="A0A9W7BR18"/>
<name>A0A9W7BR18_9STRA</name>
<protein>
    <recommendedName>
        <fullName evidence="3">SMODS and SLOG-associating 2TM effector domain-containing protein</fullName>
    </recommendedName>
</protein>